<dbReference type="GO" id="GO:0005634">
    <property type="term" value="C:nucleus"/>
    <property type="evidence" value="ECO:0007669"/>
    <property type="project" value="UniProtKB-SubCell"/>
</dbReference>
<protein>
    <submittedName>
        <fullName evidence="9">Zf-C3HC-domain-containing protein</fullName>
    </submittedName>
</protein>
<reference evidence="9" key="1">
    <citation type="journal article" date="2020" name="Stud. Mycol.">
        <title>101 Dothideomycetes genomes: a test case for predicting lifestyles and emergence of pathogens.</title>
        <authorList>
            <person name="Haridas S."/>
            <person name="Albert R."/>
            <person name="Binder M."/>
            <person name="Bloem J."/>
            <person name="Labutti K."/>
            <person name="Salamov A."/>
            <person name="Andreopoulos B."/>
            <person name="Baker S."/>
            <person name="Barry K."/>
            <person name="Bills G."/>
            <person name="Bluhm B."/>
            <person name="Cannon C."/>
            <person name="Castanera R."/>
            <person name="Culley D."/>
            <person name="Daum C."/>
            <person name="Ezra D."/>
            <person name="Gonzalez J."/>
            <person name="Henrissat B."/>
            <person name="Kuo A."/>
            <person name="Liang C."/>
            <person name="Lipzen A."/>
            <person name="Lutzoni F."/>
            <person name="Magnuson J."/>
            <person name="Mondo S."/>
            <person name="Nolan M."/>
            <person name="Ohm R."/>
            <person name="Pangilinan J."/>
            <person name="Park H.-J."/>
            <person name="Ramirez L."/>
            <person name="Alfaro M."/>
            <person name="Sun H."/>
            <person name="Tritt A."/>
            <person name="Yoshinaga Y."/>
            <person name="Zwiers L.-H."/>
            <person name="Turgeon B."/>
            <person name="Goodwin S."/>
            <person name="Spatafora J."/>
            <person name="Crous P."/>
            <person name="Grigoriev I."/>
        </authorList>
    </citation>
    <scope>NUCLEOTIDE SEQUENCE</scope>
    <source>
        <strain evidence="9">CBS 260.36</strain>
    </source>
</reference>
<dbReference type="EMBL" id="ML996091">
    <property type="protein sequence ID" value="KAF2149552.1"/>
    <property type="molecule type" value="Genomic_DNA"/>
</dbReference>
<dbReference type="PANTHER" id="PTHR15835">
    <property type="entry name" value="NUCLEAR-INTERACTING PARTNER OF ALK"/>
    <property type="match status" value="1"/>
</dbReference>
<comment type="caution">
    <text evidence="9">The sequence shown here is derived from an EMBL/GenBank/DDBJ whole genome shotgun (WGS) entry which is preliminary data.</text>
</comment>
<evidence type="ECO:0000256" key="5">
    <source>
        <dbReference type="ARBA" id="ARBA00023242"/>
    </source>
</evidence>
<feature type="domain" description="NuBaID C-terminal" evidence="8">
    <location>
        <begin position="342"/>
        <end position="416"/>
    </location>
</feature>
<evidence type="ECO:0000256" key="4">
    <source>
        <dbReference type="ARBA" id="ARBA00022833"/>
    </source>
</evidence>
<dbReference type="InterPro" id="IPR013909">
    <property type="entry name" value="NuBaID_C"/>
</dbReference>
<comment type="subcellular location">
    <subcellularLocation>
        <location evidence="1">Nucleus</location>
    </subcellularLocation>
</comment>
<dbReference type="Proteomes" id="UP000799439">
    <property type="component" value="Unassembled WGS sequence"/>
</dbReference>
<keyword evidence="3" id="KW-0863">Zinc-finger</keyword>
<sequence length="500" mass="55804">MPEALATSKRKFYKILDNLSAPASPAKQQGTGHPNPLIPKSRLHGRSSPYSSLNPGTNSTSQQTSANMAELRARLGIGAADKRISMMPTSGHGTTTPLKPTNTILHKTGSFASLRSIDKERDRVQLKEPLPLPEKSFPAFCPWSHEAFMDRLKTFAPVTNWMPKPAEEVGEMAWVKRGWACVGVETVACAACKKRLVVDFTPAKYGRESKRRKIRFNDGDDALDDYEYEEAFEKGLVEKYKALIIDGHRDSCPWRQAGCKDDIYRIPVVRREWWQKHISEAFLSALAMAEDIGRLNLRDIPIKPTAEKILRDMPPGFFTTTYQSYQAPAPMSRPTTPRPATLTIALTGWLATTESSTNLLSCSACFQRIGLWLYQGPSSSRTDSGHDFPPTTLDLIDQHREHCPFRNAASQAATGDFSSSPAWSILWTTVARWADEQRRRSHPHQPESAPASPLSPSFPPLGHTVSIEATHGGSREENAKLDKERTTKLRKLRKALGIFR</sequence>
<organism evidence="9 10">
    <name type="scientific">Myriangium duriaei CBS 260.36</name>
    <dbReference type="NCBI Taxonomy" id="1168546"/>
    <lineage>
        <taxon>Eukaryota</taxon>
        <taxon>Fungi</taxon>
        <taxon>Dikarya</taxon>
        <taxon>Ascomycota</taxon>
        <taxon>Pezizomycotina</taxon>
        <taxon>Dothideomycetes</taxon>
        <taxon>Dothideomycetidae</taxon>
        <taxon>Myriangiales</taxon>
        <taxon>Myriangiaceae</taxon>
        <taxon>Myriangium</taxon>
    </lineage>
</organism>
<keyword evidence="2" id="KW-0479">Metal-binding</keyword>
<evidence type="ECO:0000259" key="7">
    <source>
        <dbReference type="Pfam" id="PF07967"/>
    </source>
</evidence>
<evidence type="ECO:0000256" key="3">
    <source>
        <dbReference type="ARBA" id="ARBA00022771"/>
    </source>
</evidence>
<dbReference type="Pfam" id="PF07967">
    <property type="entry name" value="zf-C3HC"/>
    <property type="match status" value="1"/>
</dbReference>
<evidence type="ECO:0000313" key="10">
    <source>
        <dbReference type="Proteomes" id="UP000799439"/>
    </source>
</evidence>
<feature type="region of interest" description="Disordered" evidence="6">
    <location>
        <begin position="436"/>
        <end position="486"/>
    </location>
</feature>
<feature type="compositionally biased region" description="Low complexity" evidence="6">
    <location>
        <begin position="446"/>
        <end position="455"/>
    </location>
</feature>
<evidence type="ECO:0000256" key="1">
    <source>
        <dbReference type="ARBA" id="ARBA00004123"/>
    </source>
</evidence>
<accession>A0A9P4IXB4</accession>
<dbReference type="PANTHER" id="PTHR15835:SF6">
    <property type="entry name" value="ZINC FINGER C3HC-TYPE PROTEIN 1"/>
    <property type="match status" value="1"/>
</dbReference>
<dbReference type="AlphaFoldDB" id="A0A9P4IXB4"/>
<dbReference type="GO" id="GO:0008270">
    <property type="term" value="F:zinc ion binding"/>
    <property type="evidence" value="ECO:0007669"/>
    <property type="project" value="UniProtKB-KW"/>
</dbReference>
<evidence type="ECO:0000259" key="8">
    <source>
        <dbReference type="Pfam" id="PF08600"/>
    </source>
</evidence>
<gene>
    <name evidence="9" type="ORF">K461DRAFT_246429</name>
</gene>
<feature type="compositionally biased region" description="Basic and acidic residues" evidence="6">
    <location>
        <begin position="473"/>
        <end position="486"/>
    </location>
</feature>
<name>A0A9P4IXB4_9PEZI</name>
<dbReference type="OrthoDB" id="2592092at2759"/>
<keyword evidence="10" id="KW-1185">Reference proteome</keyword>
<keyword evidence="5" id="KW-0539">Nucleus</keyword>
<feature type="non-terminal residue" evidence="9">
    <location>
        <position position="500"/>
    </location>
</feature>
<evidence type="ECO:0000313" key="9">
    <source>
        <dbReference type="EMBL" id="KAF2149552.1"/>
    </source>
</evidence>
<feature type="compositionally biased region" description="Polar residues" evidence="6">
    <location>
        <begin position="48"/>
        <end position="66"/>
    </location>
</feature>
<dbReference type="Pfam" id="PF08600">
    <property type="entry name" value="NuBaID_C"/>
    <property type="match status" value="1"/>
</dbReference>
<feature type="domain" description="C3HC-type" evidence="7">
    <location>
        <begin position="142"/>
        <end position="269"/>
    </location>
</feature>
<evidence type="ECO:0000256" key="2">
    <source>
        <dbReference type="ARBA" id="ARBA00022723"/>
    </source>
</evidence>
<evidence type="ECO:0000256" key="6">
    <source>
        <dbReference type="SAM" id="MobiDB-lite"/>
    </source>
</evidence>
<proteinExistence type="predicted"/>
<feature type="region of interest" description="Disordered" evidence="6">
    <location>
        <begin position="22"/>
        <end position="66"/>
    </location>
</feature>
<dbReference type="InterPro" id="IPR012935">
    <property type="entry name" value="NuBaID_N"/>
</dbReference>
<keyword evidence="4" id="KW-0862">Zinc</keyword>